<keyword evidence="2" id="KW-1185">Reference proteome</keyword>
<dbReference type="EMBL" id="CACVKT020002575">
    <property type="protein sequence ID" value="CAC5378527.1"/>
    <property type="molecule type" value="Genomic_DNA"/>
</dbReference>
<name>A0A6J8B983_MYTCO</name>
<reference evidence="1 2" key="1">
    <citation type="submission" date="2020-06" db="EMBL/GenBank/DDBJ databases">
        <authorList>
            <person name="Li R."/>
            <person name="Bekaert M."/>
        </authorList>
    </citation>
    <scope>NUCLEOTIDE SEQUENCE [LARGE SCALE GENOMIC DNA]</scope>
    <source>
        <strain evidence="2">wild</strain>
    </source>
</reference>
<dbReference type="OrthoDB" id="10014409at2759"/>
<gene>
    <name evidence="1" type="ORF">MCOR_14719</name>
</gene>
<protein>
    <submittedName>
        <fullName evidence="1">Uncharacterized protein</fullName>
    </submittedName>
</protein>
<accession>A0A6J8B983</accession>
<organism evidence="1 2">
    <name type="scientific">Mytilus coruscus</name>
    <name type="common">Sea mussel</name>
    <dbReference type="NCBI Taxonomy" id="42192"/>
    <lineage>
        <taxon>Eukaryota</taxon>
        <taxon>Metazoa</taxon>
        <taxon>Spiralia</taxon>
        <taxon>Lophotrochozoa</taxon>
        <taxon>Mollusca</taxon>
        <taxon>Bivalvia</taxon>
        <taxon>Autobranchia</taxon>
        <taxon>Pteriomorphia</taxon>
        <taxon>Mytilida</taxon>
        <taxon>Mytiloidea</taxon>
        <taxon>Mytilidae</taxon>
        <taxon>Mytilinae</taxon>
        <taxon>Mytilus</taxon>
    </lineage>
</organism>
<proteinExistence type="predicted"/>
<sequence>MLDAKSAFDAVKHAELIRRLYQMKIPEQSILIIDNLYKNAVSCVRWSNQISDTFRIEQDLRQVADPAIYIISGMLPVEAQIDVKILTFYGNIARQAKLYTSLKYLSMIYQDCHPITNTNTMNTREIIRIPTKLKIATGSYILQAFRAKFKDNSELSLC</sequence>
<dbReference type="AlphaFoldDB" id="A0A6J8B983"/>
<dbReference type="Proteomes" id="UP000507470">
    <property type="component" value="Unassembled WGS sequence"/>
</dbReference>
<evidence type="ECO:0000313" key="1">
    <source>
        <dbReference type="EMBL" id="CAC5378527.1"/>
    </source>
</evidence>
<evidence type="ECO:0000313" key="2">
    <source>
        <dbReference type="Proteomes" id="UP000507470"/>
    </source>
</evidence>